<sequence length="197" mass="22023">MTPRSSSANPRSASLLTDLQYPPRSASLLTDLQPCPHLVFRIEGERRRRHPNLHRCTLPSWSSESPTMTTFSDDSEDLGEVCEACSSIDGDTKTHQPTVGIMDLEVLMDIRLVASPDSAVNEMKTLLGVRERINKRVETGNKSIKQFKEKPAQCKNKIGKTGPGLAQQVMEFRKKRLIKETRWYVISSLASVISVAN</sequence>
<protein>
    <submittedName>
        <fullName evidence="1">Uncharacterized protein</fullName>
    </submittedName>
</protein>
<evidence type="ECO:0000313" key="2">
    <source>
        <dbReference type="Proteomes" id="UP001157418"/>
    </source>
</evidence>
<dbReference type="AlphaFoldDB" id="A0AAU9P7S8"/>
<organism evidence="1 2">
    <name type="scientific">Lactuca virosa</name>
    <dbReference type="NCBI Taxonomy" id="75947"/>
    <lineage>
        <taxon>Eukaryota</taxon>
        <taxon>Viridiplantae</taxon>
        <taxon>Streptophyta</taxon>
        <taxon>Embryophyta</taxon>
        <taxon>Tracheophyta</taxon>
        <taxon>Spermatophyta</taxon>
        <taxon>Magnoliopsida</taxon>
        <taxon>eudicotyledons</taxon>
        <taxon>Gunneridae</taxon>
        <taxon>Pentapetalae</taxon>
        <taxon>asterids</taxon>
        <taxon>campanulids</taxon>
        <taxon>Asterales</taxon>
        <taxon>Asteraceae</taxon>
        <taxon>Cichorioideae</taxon>
        <taxon>Cichorieae</taxon>
        <taxon>Lactucinae</taxon>
        <taxon>Lactuca</taxon>
    </lineage>
</organism>
<proteinExistence type="predicted"/>
<name>A0AAU9P7S8_9ASTR</name>
<reference evidence="1 2" key="1">
    <citation type="submission" date="2022-01" db="EMBL/GenBank/DDBJ databases">
        <authorList>
            <person name="Xiong W."/>
            <person name="Schranz E."/>
        </authorList>
    </citation>
    <scope>NUCLEOTIDE SEQUENCE [LARGE SCALE GENOMIC DNA]</scope>
</reference>
<comment type="caution">
    <text evidence="1">The sequence shown here is derived from an EMBL/GenBank/DDBJ whole genome shotgun (WGS) entry which is preliminary data.</text>
</comment>
<dbReference type="Proteomes" id="UP001157418">
    <property type="component" value="Unassembled WGS sequence"/>
</dbReference>
<dbReference type="EMBL" id="CAKMRJ010005523">
    <property type="protein sequence ID" value="CAH1446194.1"/>
    <property type="molecule type" value="Genomic_DNA"/>
</dbReference>
<accession>A0AAU9P7S8</accession>
<gene>
    <name evidence="1" type="ORF">LVIROSA_LOCUS31907</name>
</gene>
<evidence type="ECO:0000313" key="1">
    <source>
        <dbReference type="EMBL" id="CAH1446194.1"/>
    </source>
</evidence>
<keyword evidence="2" id="KW-1185">Reference proteome</keyword>